<dbReference type="InterPro" id="IPR029069">
    <property type="entry name" value="HotDog_dom_sf"/>
</dbReference>
<evidence type="ECO:0000313" key="3">
    <source>
        <dbReference type="Proteomes" id="UP001322138"/>
    </source>
</evidence>
<gene>
    <name evidence="2" type="ORF">QC761_603210</name>
</gene>
<name>A0ABR0FBL9_9PEZI</name>
<dbReference type="Proteomes" id="UP001322138">
    <property type="component" value="Unassembled WGS sequence"/>
</dbReference>
<feature type="domain" description="Thioesterase" evidence="1">
    <location>
        <begin position="155"/>
        <end position="228"/>
    </location>
</feature>
<dbReference type="SUPFAM" id="SSF54637">
    <property type="entry name" value="Thioesterase/thiol ester dehydrase-isomerase"/>
    <property type="match status" value="1"/>
</dbReference>
<protein>
    <recommendedName>
        <fullName evidence="1">Thioesterase domain-containing protein</fullName>
    </recommendedName>
</protein>
<proteinExistence type="predicted"/>
<accession>A0ABR0FBL9</accession>
<dbReference type="PANTHER" id="PTHR47260:SF3">
    <property type="entry name" value="THIOESTERASE FAMILY PROTEIN (AFU_ORTHOLOGUE AFUA_7G03960)"/>
    <property type="match status" value="1"/>
</dbReference>
<sequence>MASTQNQNQGQDRPIVKAHSAPENHNQHVKDPLAHFNAIPPFAKMLSDPALLSTQVVDRRPLPSGESNFVRKVMNSGSTVRACVTFFRMLQPPASMVKKAQAAGAKGELIPMEEITKSKAMLQGGGAQDGEDMKNPFLLFSALVDLGEDLCGYAGTMHGGLFAVLMDEVMGTAANFQSEHGAYTVQFNTNLQKAIKLPMVVVIRGRVVKKAGRKIMVRGCIEDQNGNIMAEGDGLWIQMDKNVGRSQL</sequence>
<evidence type="ECO:0000313" key="2">
    <source>
        <dbReference type="EMBL" id="KAK4640400.1"/>
    </source>
</evidence>
<dbReference type="RefSeq" id="XP_062729376.1">
    <property type="nucleotide sequence ID" value="XM_062880768.1"/>
</dbReference>
<dbReference type="CDD" id="cd03443">
    <property type="entry name" value="PaaI_thioesterase"/>
    <property type="match status" value="1"/>
</dbReference>
<comment type="caution">
    <text evidence="2">The sequence shown here is derived from an EMBL/GenBank/DDBJ whole genome shotgun (WGS) entry which is preliminary data.</text>
</comment>
<dbReference type="Pfam" id="PF03061">
    <property type="entry name" value="4HBT"/>
    <property type="match status" value="1"/>
</dbReference>
<reference evidence="2 3" key="1">
    <citation type="journal article" date="2023" name="bioRxiv">
        <title>High-quality genome assemblies of four members of thePodospora anserinaspecies complex.</title>
        <authorList>
            <person name="Ament-Velasquez S.L."/>
            <person name="Vogan A.A."/>
            <person name="Wallerman O."/>
            <person name="Hartmann F."/>
            <person name="Gautier V."/>
            <person name="Silar P."/>
            <person name="Giraud T."/>
            <person name="Johannesson H."/>
        </authorList>
    </citation>
    <scope>NUCLEOTIDE SEQUENCE [LARGE SCALE GENOMIC DNA]</scope>
    <source>
        <strain evidence="2 3">CBS 112042</strain>
    </source>
</reference>
<dbReference type="Gene3D" id="3.10.129.10">
    <property type="entry name" value="Hotdog Thioesterase"/>
    <property type="match status" value="1"/>
</dbReference>
<dbReference type="EMBL" id="JAFFGZ010000008">
    <property type="protein sequence ID" value="KAK4640400.1"/>
    <property type="molecule type" value="Genomic_DNA"/>
</dbReference>
<dbReference type="PANTHER" id="PTHR47260">
    <property type="entry name" value="UPF0644 PROTEIN PB2B4.06"/>
    <property type="match status" value="1"/>
</dbReference>
<evidence type="ECO:0000259" key="1">
    <source>
        <dbReference type="Pfam" id="PF03061"/>
    </source>
</evidence>
<organism evidence="2 3">
    <name type="scientific">Podospora bellae-mahoneyi</name>
    <dbReference type="NCBI Taxonomy" id="2093777"/>
    <lineage>
        <taxon>Eukaryota</taxon>
        <taxon>Fungi</taxon>
        <taxon>Dikarya</taxon>
        <taxon>Ascomycota</taxon>
        <taxon>Pezizomycotina</taxon>
        <taxon>Sordariomycetes</taxon>
        <taxon>Sordariomycetidae</taxon>
        <taxon>Sordariales</taxon>
        <taxon>Podosporaceae</taxon>
        <taxon>Podospora</taxon>
    </lineage>
</organism>
<dbReference type="InterPro" id="IPR006683">
    <property type="entry name" value="Thioestr_dom"/>
</dbReference>
<keyword evidence="3" id="KW-1185">Reference proteome</keyword>
<dbReference type="GeneID" id="87900250"/>
<dbReference type="InterPro" id="IPR052061">
    <property type="entry name" value="PTE-AB_protein"/>
</dbReference>